<accession>A0A9J2PY69</accession>
<dbReference type="Gene3D" id="2.30.29.30">
    <property type="entry name" value="Pleckstrin-homology domain (PH domain)/Phosphotyrosine-binding domain (PTB)"/>
    <property type="match status" value="1"/>
</dbReference>
<dbReference type="CDD" id="cd11801">
    <property type="entry name" value="SH3_JIP1_like"/>
    <property type="match status" value="1"/>
</dbReference>
<dbReference type="FunFam" id="2.30.30.40:FF:000032">
    <property type="entry name" value="Putative C-Jun-amino-terminal kinase-interacting protein 2"/>
    <property type="match status" value="1"/>
</dbReference>
<dbReference type="SUPFAM" id="SSF50044">
    <property type="entry name" value="SH3-domain"/>
    <property type="match status" value="1"/>
</dbReference>
<dbReference type="GO" id="GO:0008432">
    <property type="term" value="F:JUN kinase binding"/>
    <property type="evidence" value="ECO:0007669"/>
    <property type="project" value="TreeGrafter"/>
</dbReference>
<dbReference type="SUPFAM" id="SSF50729">
    <property type="entry name" value="PH domain-like"/>
    <property type="match status" value="1"/>
</dbReference>
<evidence type="ECO:0000256" key="4">
    <source>
        <dbReference type="ARBA" id="ARBA00022490"/>
    </source>
</evidence>
<dbReference type="Proteomes" id="UP000036681">
    <property type="component" value="Unplaced"/>
</dbReference>
<dbReference type="Pfam" id="PF14604">
    <property type="entry name" value="SH3_9"/>
    <property type="match status" value="1"/>
</dbReference>
<dbReference type="InterPro" id="IPR036028">
    <property type="entry name" value="SH3-like_dom_sf"/>
</dbReference>
<dbReference type="InterPro" id="IPR011993">
    <property type="entry name" value="PH-like_dom_sf"/>
</dbReference>
<dbReference type="InterPro" id="IPR001452">
    <property type="entry name" value="SH3_domain"/>
</dbReference>
<comment type="subcellular location">
    <subcellularLocation>
        <location evidence="1">Cytoplasm</location>
    </subcellularLocation>
</comment>
<comment type="similarity">
    <text evidence="2">Belongs to the JIP scaffold family.</text>
</comment>
<evidence type="ECO:0000259" key="6">
    <source>
        <dbReference type="PROSITE" id="PS50002"/>
    </source>
</evidence>
<dbReference type="GO" id="GO:0005078">
    <property type="term" value="F:MAP-kinase scaffold activity"/>
    <property type="evidence" value="ECO:0007669"/>
    <property type="project" value="TreeGrafter"/>
</dbReference>
<evidence type="ECO:0000256" key="3">
    <source>
        <dbReference type="ARBA" id="ARBA00022443"/>
    </source>
</evidence>
<evidence type="ECO:0000256" key="2">
    <source>
        <dbReference type="ARBA" id="ARBA00009866"/>
    </source>
</evidence>
<keyword evidence="3 5" id="KW-0728">SH3 domain</keyword>
<keyword evidence="7" id="KW-1185">Reference proteome</keyword>
<evidence type="ECO:0000313" key="8">
    <source>
        <dbReference type="WBParaSite" id="ALUE_0001456601-mRNA-1"/>
    </source>
</evidence>
<protein>
    <submittedName>
        <fullName evidence="8">SH3 domain-containing protein</fullName>
    </submittedName>
</protein>
<sequence length="321" mass="35883">MTFAVLPSPAPLPSGHRRLPALPVKSSSAALLSGLGPLPMSATIFPSASGIGCSSAQHLSKDDHRICFGTDSVLGRSTLLFDESYYEEDGINGNQLTSKKAVYNQDDSSGVSSCCTGSEHLNPTHRVHSTFIPRHDDEVLLEIGDAVHVERECEDHWCYGTNLRTCQQGIFPSAHVCEIDLVEEICMGALPSNANPRQTFAETMENERDTFYLTMLASIEVAHHKGNDVLVQAMNKILSLYQNKEEIIVPQTVLMEVSFRGIHIIDKRKKNFFQCPTFDFFYSLQNISFCGAHPKQLRRAFKRSYDEYMAFAHPTEDIYLE</sequence>
<dbReference type="Gene3D" id="2.30.30.40">
    <property type="entry name" value="SH3 Domains"/>
    <property type="match status" value="1"/>
</dbReference>
<evidence type="ECO:0000313" key="7">
    <source>
        <dbReference type="Proteomes" id="UP000036681"/>
    </source>
</evidence>
<feature type="domain" description="SH3" evidence="6">
    <location>
        <begin position="120"/>
        <end position="181"/>
    </location>
</feature>
<dbReference type="AlphaFoldDB" id="A0A9J2PY69"/>
<evidence type="ECO:0000256" key="1">
    <source>
        <dbReference type="ARBA" id="ARBA00004496"/>
    </source>
</evidence>
<dbReference type="WBParaSite" id="ALUE_0001456601-mRNA-1">
    <property type="protein sequence ID" value="ALUE_0001456601-mRNA-1"/>
    <property type="gene ID" value="ALUE_0001456601"/>
</dbReference>
<evidence type="ECO:0000256" key="5">
    <source>
        <dbReference type="PROSITE-ProRule" id="PRU00192"/>
    </source>
</evidence>
<name>A0A9J2PY69_ASCLU</name>
<dbReference type="GO" id="GO:0005737">
    <property type="term" value="C:cytoplasm"/>
    <property type="evidence" value="ECO:0007669"/>
    <property type="project" value="UniProtKB-SubCell"/>
</dbReference>
<keyword evidence="4" id="KW-0963">Cytoplasm</keyword>
<dbReference type="PANTHER" id="PTHR47437">
    <property type="entry name" value="JNK-INTERACTING PROTEIN 1-LIKE PROTEIN"/>
    <property type="match status" value="1"/>
</dbReference>
<dbReference type="GO" id="GO:0007254">
    <property type="term" value="P:JNK cascade"/>
    <property type="evidence" value="ECO:0007669"/>
    <property type="project" value="TreeGrafter"/>
</dbReference>
<reference evidence="8" key="1">
    <citation type="submission" date="2023-03" db="UniProtKB">
        <authorList>
            <consortium name="WormBaseParasite"/>
        </authorList>
    </citation>
    <scope>IDENTIFICATION</scope>
</reference>
<dbReference type="PANTHER" id="PTHR47437:SF4">
    <property type="entry name" value="JNK-INTERACTING PROTEIN 1-LIKE PROTEIN"/>
    <property type="match status" value="1"/>
</dbReference>
<dbReference type="SMART" id="SM00326">
    <property type="entry name" value="SH3"/>
    <property type="match status" value="1"/>
</dbReference>
<organism evidence="7 8">
    <name type="scientific">Ascaris lumbricoides</name>
    <name type="common">Giant roundworm</name>
    <dbReference type="NCBI Taxonomy" id="6252"/>
    <lineage>
        <taxon>Eukaryota</taxon>
        <taxon>Metazoa</taxon>
        <taxon>Ecdysozoa</taxon>
        <taxon>Nematoda</taxon>
        <taxon>Chromadorea</taxon>
        <taxon>Rhabditida</taxon>
        <taxon>Spirurina</taxon>
        <taxon>Ascaridomorpha</taxon>
        <taxon>Ascaridoidea</taxon>
        <taxon>Ascarididae</taxon>
        <taxon>Ascaris</taxon>
    </lineage>
</organism>
<dbReference type="InterPro" id="IPR047178">
    <property type="entry name" value="JIP1_scaffold"/>
</dbReference>
<proteinExistence type="inferred from homology"/>
<dbReference type="PROSITE" id="PS50002">
    <property type="entry name" value="SH3"/>
    <property type="match status" value="1"/>
</dbReference>
<dbReference type="GO" id="GO:0046328">
    <property type="term" value="P:regulation of JNK cascade"/>
    <property type="evidence" value="ECO:0007669"/>
    <property type="project" value="InterPro"/>
</dbReference>